<dbReference type="Gene3D" id="3.90.1150.10">
    <property type="entry name" value="Aspartate Aminotransferase, domain 1"/>
    <property type="match status" value="1"/>
</dbReference>
<reference evidence="8 9" key="1">
    <citation type="submission" date="2018-03" db="EMBL/GenBank/DDBJ databases">
        <title>Genomic Encyclopedia of Archaeal and Bacterial Type Strains, Phase II (KMG-II): from individual species to whole genera.</title>
        <authorList>
            <person name="Goeker M."/>
        </authorList>
    </citation>
    <scope>NUCLEOTIDE SEQUENCE [LARGE SCALE GENOMIC DNA]</scope>
    <source>
        <strain evidence="8 9">DSM 44889</strain>
    </source>
</reference>
<evidence type="ECO:0000256" key="2">
    <source>
        <dbReference type="ARBA" id="ARBA00010447"/>
    </source>
</evidence>
<evidence type="ECO:0000256" key="5">
    <source>
        <dbReference type="RuleBase" id="RU004504"/>
    </source>
</evidence>
<dbReference type="InterPro" id="IPR015422">
    <property type="entry name" value="PyrdxlP-dep_Trfase_small"/>
</dbReference>
<dbReference type="OrthoDB" id="9804366at2"/>
<gene>
    <name evidence="8" type="ORF">BXY45_12337</name>
</gene>
<dbReference type="Gene3D" id="3.40.640.10">
    <property type="entry name" value="Type I PLP-dependent aspartate aminotransferase-like (Major domain)"/>
    <property type="match status" value="1"/>
</dbReference>
<dbReference type="PANTHER" id="PTHR43586:SF8">
    <property type="entry name" value="CYSTEINE DESULFURASE 1, CHLOROPLASTIC"/>
    <property type="match status" value="1"/>
</dbReference>
<dbReference type="EMBL" id="QGDQ01000023">
    <property type="protein sequence ID" value="PWJ50229.1"/>
    <property type="molecule type" value="Genomic_DNA"/>
</dbReference>
<organism evidence="8 9">
    <name type="scientific">Quadrisphaera granulorum</name>
    <dbReference type="NCBI Taxonomy" id="317664"/>
    <lineage>
        <taxon>Bacteria</taxon>
        <taxon>Bacillati</taxon>
        <taxon>Actinomycetota</taxon>
        <taxon>Actinomycetes</taxon>
        <taxon>Kineosporiales</taxon>
        <taxon>Kineosporiaceae</taxon>
        <taxon>Quadrisphaera</taxon>
    </lineage>
</organism>
<evidence type="ECO:0000256" key="4">
    <source>
        <dbReference type="ARBA" id="ARBA00050776"/>
    </source>
</evidence>
<evidence type="ECO:0000259" key="7">
    <source>
        <dbReference type="Pfam" id="PF00266"/>
    </source>
</evidence>
<evidence type="ECO:0000256" key="3">
    <source>
        <dbReference type="ARBA" id="ARBA00022898"/>
    </source>
</evidence>
<dbReference type="GO" id="GO:0031071">
    <property type="term" value="F:cysteine desulfurase activity"/>
    <property type="evidence" value="ECO:0007669"/>
    <property type="project" value="UniProtKB-EC"/>
</dbReference>
<comment type="similarity">
    <text evidence="2">Belongs to the class-V pyridoxal-phosphate-dependent aminotransferase family. Csd subfamily.</text>
</comment>
<comment type="catalytic activity">
    <reaction evidence="4">
        <text>(sulfur carrier)-H + L-cysteine = (sulfur carrier)-SH + L-alanine</text>
        <dbReference type="Rhea" id="RHEA:43892"/>
        <dbReference type="Rhea" id="RHEA-COMP:14737"/>
        <dbReference type="Rhea" id="RHEA-COMP:14739"/>
        <dbReference type="ChEBI" id="CHEBI:29917"/>
        <dbReference type="ChEBI" id="CHEBI:35235"/>
        <dbReference type="ChEBI" id="CHEBI:57972"/>
        <dbReference type="ChEBI" id="CHEBI:64428"/>
        <dbReference type="EC" id="2.8.1.7"/>
    </reaction>
</comment>
<dbReference type="InterPro" id="IPR015421">
    <property type="entry name" value="PyrdxlP-dep_Trfase_major"/>
</dbReference>
<keyword evidence="8" id="KW-0456">Lyase</keyword>
<feature type="compositionally biased region" description="Low complexity" evidence="6">
    <location>
        <begin position="1"/>
        <end position="17"/>
    </location>
</feature>
<dbReference type="InterPro" id="IPR020578">
    <property type="entry name" value="Aminotrans_V_PyrdxlP_BS"/>
</dbReference>
<evidence type="ECO:0000313" key="8">
    <source>
        <dbReference type="EMBL" id="PWJ50229.1"/>
    </source>
</evidence>
<keyword evidence="3" id="KW-0663">Pyridoxal phosphate</keyword>
<dbReference type="RefSeq" id="WP_109775632.1">
    <property type="nucleotide sequence ID" value="NZ_QGDQ01000023.1"/>
</dbReference>
<dbReference type="AlphaFoldDB" id="A0A315ZYB2"/>
<evidence type="ECO:0000256" key="1">
    <source>
        <dbReference type="ARBA" id="ARBA00001933"/>
    </source>
</evidence>
<proteinExistence type="inferred from homology"/>
<evidence type="ECO:0000256" key="6">
    <source>
        <dbReference type="SAM" id="MobiDB-lite"/>
    </source>
</evidence>
<feature type="region of interest" description="Disordered" evidence="6">
    <location>
        <begin position="1"/>
        <end position="28"/>
    </location>
</feature>
<dbReference type="InterPro" id="IPR015424">
    <property type="entry name" value="PyrdxlP-dep_Trfase"/>
</dbReference>
<dbReference type="PROSITE" id="PS00595">
    <property type="entry name" value="AA_TRANSFER_CLASS_5"/>
    <property type="match status" value="1"/>
</dbReference>
<dbReference type="InterPro" id="IPR000192">
    <property type="entry name" value="Aminotrans_V_dom"/>
</dbReference>
<dbReference type="GO" id="GO:0016829">
    <property type="term" value="F:lyase activity"/>
    <property type="evidence" value="ECO:0007669"/>
    <property type="project" value="UniProtKB-KW"/>
</dbReference>
<comment type="caution">
    <text evidence="8">The sequence shown here is derived from an EMBL/GenBank/DDBJ whole genome shotgun (WGS) entry which is preliminary data.</text>
</comment>
<evidence type="ECO:0000313" key="9">
    <source>
        <dbReference type="Proteomes" id="UP000245469"/>
    </source>
</evidence>
<protein>
    <submittedName>
        <fullName evidence="8">Selenocysteine lyase/cysteine desulfurase</fullName>
    </submittedName>
</protein>
<keyword evidence="9" id="KW-1185">Reference proteome</keyword>
<sequence length="485" mass="50076">MTTTLPTPFPTQQSQQTGHRRRDSCPGAGPLAAGPLAALVGADLQVPLVTGGTVRYANLDLAASAPALASVAGRVAEYLPLAASVHRGAGYSSTVATAAYEHARSTIGAFVGARTGSDDSADVAVDVVVITRNTTDALNLLASAVPDVPGTDRPVVHLDLEHHANLLPWQARGARVVTAGVSVEETVRAVDAELRREPAALLAVTGASNVTGELLPLAQLAEIAHAHGARIAVDGAQLLPHRRLDLAASGVDYVAASGHKLYAPFGAGFLAGRRDWLDAAPPHLAGGGAVRNVTTETATWTTSPARHEAGTPNVVGALALAAACETLAAFPERDVIDHEAELLARLERGLAELDAVRVLRLWPGLAVDQRIGVLTFTVEGVRPSLVAQYLSAEHGIGVRDGRFCAHPLLERLGADGGAVRASLGLGSSADDVDRLLAGLRQLLTRGPAWTYGGPEDQPVPDPRPLPTWLPAAALPAGTGSPCGQH</sequence>
<dbReference type="SUPFAM" id="SSF53383">
    <property type="entry name" value="PLP-dependent transferases"/>
    <property type="match status" value="1"/>
</dbReference>
<feature type="domain" description="Aminotransferase class V" evidence="7">
    <location>
        <begin position="58"/>
        <end position="435"/>
    </location>
</feature>
<comment type="cofactor">
    <cofactor evidence="1 5">
        <name>pyridoxal 5'-phosphate</name>
        <dbReference type="ChEBI" id="CHEBI:597326"/>
    </cofactor>
</comment>
<dbReference type="Proteomes" id="UP000245469">
    <property type="component" value="Unassembled WGS sequence"/>
</dbReference>
<dbReference type="PANTHER" id="PTHR43586">
    <property type="entry name" value="CYSTEINE DESULFURASE"/>
    <property type="match status" value="1"/>
</dbReference>
<accession>A0A315ZYB2</accession>
<name>A0A315ZYB2_9ACTN</name>
<dbReference type="Pfam" id="PF00266">
    <property type="entry name" value="Aminotran_5"/>
    <property type="match status" value="1"/>
</dbReference>